<comment type="caution">
    <text evidence="1">The sequence shown here is derived from an EMBL/GenBank/DDBJ whole genome shotgun (WGS) entry which is preliminary data.</text>
</comment>
<evidence type="ECO:0000313" key="2">
    <source>
        <dbReference type="Proteomes" id="UP000789831"/>
    </source>
</evidence>
<reference evidence="1" key="1">
    <citation type="submission" date="2021-06" db="EMBL/GenBank/DDBJ databases">
        <authorList>
            <person name="Kallberg Y."/>
            <person name="Tangrot J."/>
            <person name="Rosling A."/>
        </authorList>
    </citation>
    <scope>NUCLEOTIDE SEQUENCE</scope>
    <source>
        <strain evidence="1">MT106</strain>
    </source>
</reference>
<name>A0A9N8Z6T1_9GLOM</name>
<accession>A0A9N8Z6T1</accession>
<keyword evidence="2" id="KW-1185">Reference proteome</keyword>
<proteinExistence type="predicted"/>
<dbReference type="EMBL" id="CAJVPL010000275">
    <property type="protein sequence ID" value="CAG8477172.1"/>
    <property type="molecule type" value="Genomic_DNA"/>
</dbReference>
<protein>
    <submittedName>
        <fullName evidence="1">193_t:CDS:1</fullName>
    </submittedName>
</protein>
<evidence type="ECO:0000313" key="1">
    <source>
        <dbReference type="EMBL" id="CAG8477172.1"/>
    </source>
</evidence>
<gene>
    <name evidence="1" type="ORF">AGERDE_LOCUS3041</name>
</gene>
<organism evidence="1 2">
    <name type="scientific">Ambispora gerdemannii</name>
    <dbReference type="NCBI Taxonomy" id="144530"/>
    <lineage>
        <taxon>Eukaryota</taxon>
        <taxon>Fungi</taxon>
        <taxon>Fungi incertae sedis</taxon>
        <taxon>Mucoromycota</taxon>
        <taxon>Glomeromycotina</taxon>
        <taxon>Glomeromycetes</taxon>
        <taxon>Archaeosporales</taxon>
        <taxon>Ambisporaceae</taxon>
        <taxon>Ambispora</taxon>
    </lineage>
</organism>
<sequence length="156" mass="18010">MAETHLPEQITPKEETKESLCEPTKFKRFTEQYTSFTPELKYLNELDDIFLTLRTDTAQTMEKAKSQYTEAFFSKLKPSNQGIVKENNATLINNGKEKKTATKVKIPFSEDRLAELTKNSKYCTLRLKALNRKAHLDKAADKEAVLEAREKNFLKD</sequence>
<dbReference type="AlphaFoldDB" id="A0A9N8Z6T1"/>
<dbReference type="Proteomes" id="UP000789831">
    <property type="component" value="Unassembled WGS sequence"/>
</dbReference>